<dbReference type="Pfam" id="PF13287">
    <property type="entry name" value="Fn3_assoc"/>
    <property type="match status" value="1"/>
</dbReference>
<keyword evidence="5" id="KW-0812">Transmembrane</keyword>
<dbReference type="RefSeq" id="WP_094568995.1">
    <property type="nucleotide sequence ID" value="NZ_CP022743.1"/>
</dbReference>
<feature type="transmembrane region" description="Helical" evidence="5">
    <location>
        <begin position="82"/>
        <end position="102"/>
    </location>
</feature>
<evidence type="ECO:0000256" key="1">
    <source>
        <dbReference type="ARBA" id="ARBA00022617"/>
    </source>
</evidence>
<dbReference type="Gene3D" id="3.80.10.10">
    <property type="entry name" value="Ribonuclease Inhibitor"/>
    <property type="match status" value="1"/>
</dbReference>
<reference evidence="7 8" key="1">
    <citation type="submission" date="2017-08" db="EMBL/GenBank/DDBJ databases">
        <title>Complete genome sequence of Mucilaginibacter sp. strain BJC16-A31.</title>
        <authorList>
            <consortium name="Henan University of Science and Technology"/>
            <person name="You X."/>
        </authorList>
    </citation>
    <scope>NUCLEOTIDE SEQUENCE [LARGE SCALE GENOMIC DNA]</scope>
    <source>
        <strain evidence="7 8">BJC16-A31</strain>
    </source>
</reference>
<evidence type="ECO:0000256" key="3">
    <source>
        <dbReference type="ARBA" id="ARBA00023004"/>
    </source>
</evidence>
<dbReference type="PANTHER" id="PTHR35889:SF3">
    <property type="entry name" value="F-BOX DOMAIN-CONTAINING PROTEIN"/>
    <property type="match status" value="1"/>
</dbReference>
<dbReference type="InterPro" id="IPR011429">
    <property type="entry name" value="Cyt_c_Planctomycete-type"/>
</dbReference>
<feature type="transmembrane region" description="Helical" evidence="5">
    <location>
        <begin position="43"/>
        <end position="61"/>
    </location>
</feature>
<dbReference type="InterPro" id="IPR032675">
    <property type="entry name" value="LRR_dom_sf"/>
</dbReference>
<accession>A0A223NRG7</accession>
<proteinExistence type="predicted"/>
<keyword evidence="5" id="KW-0472">Membrane</keyword>
<dbReference type="EMBL" id="CP022743">
    <property type="protein sequence ID" value="ASU32396.1"/>
    <property type="molecule type" value="Genomic_DNA"/>
</dbReference>
<dbReference type="AlphaFoldDB" id="A0A223NRG7"/>
<keyword evidence="1 4" id="KW-0349">Heme</keyword>
<dbReference type="Pfam" id="PF07635">
    <property type="entry name" value="PSCyt1"/>
    <property type="match status" value="1"/>
</dbReference>
<sequence>MIKSRHRSFAENLLFALNIFIIFLLVFGTSVIIPQWLQPVGRLHPLILHFPIVVLIMAMMLEFFRFKERFRTETLYHDFTTYLWLTGAIFAAFTAIMGLFLSKEPGYEGATLQWHKWLGAGVVFVSTIIYWCRSAGWYNVKIARSCAALVVVSLVLAGHFGADLTHGENFVLAPVWHPEKELVPVEKALVYRDVIQPIFLSKCTSCHNPDKTKGGLMLIDEKSILKGGKDGKLFLAGQPQISMLLQRIHLPEEDKKHMPPSGKPQLTPDEMNLLYLWIKENADFKKKVIDLPEKDSLRLIAVTYLKPADETGEKYDFAAADEKLIKKLNNNYRVIYPLASESPALGVNVYNKSTYQPKTLQQLSAIKKQVVLLDVSKMPVKDAELKTIAQFENLHVLNLNFTDITGSTLKDLAGLKALKMLSLAGTPLNAGAIKQISAIRSLTKITLWDTGLSDAVLKELQSSNKNIEFIKSFKDDGKPIKLNDPQVKNTSLVFANSIPLQLVHPIKGVELRYTADGSTPDSLQSPIYKPGLDLTQTSSIKVKAYKNGWLSSDVVQFNVFKSAFTPDSISFLTPPNEKYTASGAKSLIDKELGGTNFGNGKWIAAQKNIEIYMQFANPVKLHTITLNCLRNLGSQVFLPIGIEIWGGADLNHLKRLSSIVPPQAKKGEPDMAVGIDCKLKVDGAISCIKIIAKNIQQLPSWDPVKKGPEWVFMDEIFVN</sequence>
<keyword evidence="2 4" id="KW-0479">Metal-binding</keyword>
<evidence type="ECO:0000313" key="7">
    <source>
        <dbReference type="EMBL" id="ASU32396.1"/>
    </source>
</evidence>
<feature type="transmembrane region" description="Helical" evidence="5">
    <location>
        <begin position="12"/>
        <end position="37"/>
    </location>
</feature>
<keyword evidence="3 4" id="KW-0408">Iron</keyword>
<evidence type="ECO:0000313" key="8">
    <source>
        <dbReference type="Proteomes" id="UP000215002"/>
    </source>
</evidence>
<gene>
    <name evidence="7" type="ORF">MuYL_0493</name>
</gene>
<organism evidence="7 8">
    <name type="scientific">Mucilaginibacter xinganensis</name>
    <dbReference type="NCBI Taxonomy" id="1234841"/>
    <lineage>
        <taxon>Bacteria</taxon>
        <taxon>Pseudomonadati</taxon>
        <taxon>Bacteroidota</taxon>
        <taxon>Sphingobacteriia</taxon>
        <taxon>Sphingobacteriales</taxon>
        <taxon>Sphingobacteriaceae</taxon>
        <taxon>Mucilaginibacter</taxon>
    </lineage>
</organism>
<dbReference type="GO" id="GO:0020037">
    <property type="term" value="F:heme binding"/>
    <property type="evidence" value="ECO:0007669"/>
    <property type="project" value="InterPro"/>
</dbReference>
<dbReference type="KEGG" id="muc:MuYL_0493"/>
<feature type="transmembrane region" description="Helical" evidence="5">
    <location>
        <begin position="144"/>
        <end position="162"/>
    </location>
</feature>
<dbReference type="OrthoDB" id="713772at2"/>
<feature type="domain" description="Cytochrome c" evidence="6">
    <location>
        <begin position="162"/>
        <end position="282"/>
    </location>
</feature>
<evidence type="ECO:0000256" key="5">
    <source>
        <dbReference type="SAM" id="Phobius"/>
    </source>
</evidence>
<name>A0A223NRG7_9SPHI</name>
<dbReference type="Pfam" id="PF09990">
    <property type="entry name" value="DUF2231"/>
    <property type="match status" value="1"/>
</dbReference>
<dbReference type="SUPFAM" id="SSF46626">
    <property type="entry name" value="Cytochrome c"/>
    <property type="match status" value="1"/>
</dbReference>
<evidence type="ECO:0000259" key="6">
    <source>
        <dbReference type="PROSITE" id="PS51007"/>
    </source>
</evidence>
<dbReference type="InterPro" id="IPR026876">
    <property type="entry name" value="Fn3_assoc_repeat"/>
</dbReference>
<dbReference type="GO" id="GO:0009055">
    <property type="term" value="F:electron transfer activity"/>
    <property type="evidence" value="ECO:0007669"/>
    <property type="project" value="InterPro"/>
</dbReference>
<dbReference type="SUPFAM" id="SSF52047">
    <property type="entry name" value="RNI-like"/>
    <property type="match status" value="1"/>
</dbReference>
<evidence type="ECO:0000256" key="2">
    <source>
        <dbReference type="ARBA" id="ARBA00022723"/>
    </source>
</evidence>
<dbReference type="Proteomes" id="UP000215002">
    <property type="component" value="Chromosome"/>
</dbReference>
<evidence type="ECO:0000256" key="4">
    <source>
        <dbReference type="PROSITE-ProRule" id="PRU00433"/>
    </source>
</evidence>
<keyword evidence="5" id="KW-1133">Transmembrane helix</keyword>
<dbReference type="PROSITE" id="PS51007">
    <property type="entry name" value="CYTC"/>
    <property type="match status" value="1"/>
</dbReference>
<dbReference type="InterPro" id="IPR036909">
    <property type="entry name" value="Cyt_c-like_dom_sf"/>
</dbReference>
<keyword evidence="8" id="KW-1185">Reference proteome</keyword>
<protein>
    <submittedName>
        <fullName evidence="7">Putative membrane protein</fullName>
    </submittedName>
</protein>
<feature type="transmembrane region" description="Helical" evidence="5">
    <location>
        <begin position="114"/>
        <end position="132"/>
    </location>
</feature>
<dbReference type="GO" id="GO:0046872">
    <property type="term" value="F:metal ion binding"/>
    <property type="evidence" value="ECO:0007669"/>
    <property type="project" value="UniProtKB-KW"/>
</dbReference>
<dbReference type="InterPro" id="IPR009056">
    <property type="entry name" value="Cyt_c-like_dom"/>
</dbReference>
<dbReference type="PANTHER" id="PTHR35889">
    <property type="entry name" value="CYCLOINULO-OLIGOSACCHARIDE FRUCTANOTRANSFERASE-RELATED"/>
    <property type="match status" value="1"/>
</dbReference>
<dbReference type="InterPro" id="IPR019251">
    <property type="entry name" value="DUF2231_TM"/>
</dbReference>